<evidence type="ECO:0000256" key="14">
    <source>
        <dbReference type="SAM" id="Phobius"/>
    </source>
</evidence>
<gene>
    <name evidence="17" type="ORF">U2I54_02595</name>
</gene>
<evidence type="ECO:0000256" key="9">
    <source>
        <dbReference type="ARBA" id="ARBA00022777"/>
    </source>
</evidence>
<comment type="catalytic activity">
    <reaction evidence="1">
        <text>ATP + protein L-histidine = ADP + protein N-phospho-L-histidine.</text>
        <dbReference type="EC" id="2.7.13.3"/>
    </reaction>
</comment>
<dbReference type="InterPro" id="IPR050398">
    <property type="entry name" value="HssS/ArlS-like"/>
</dbReference>
<keyword evidence="9 17" id="KW-0418">Kinase</keyword>
<dbReference type="Gene3D" id="6.10.340.10">
    <property type="match status" value="1"/>
</dbReference>
<feature type="domain" description="HAMP" evidence="16">
    <location>
        <begin position="213"/>
        <end position="235"/>
    </location>
</feature>
<evidence type="ECO:0000256" key="8">
    <source>
        <dbReference type="ARBA" id="ARBA00022741"/>
    </source>
</evidence>
<dbReference type="Gene3D" id="1.10.287.130">
    <property type="match status" value="1"/>
</dbReference>
<dbReference type="GO" id="GO:0016301">
    <property type="term" value="F:kinase activity"/>
    <property type="evidence" value="ECO:0007669"/>
    <property type="project" value="UniProtKB-KW"/>
</dbReference>
<keyword evidence="4" id="KW-1003">Cell membrane</keyword>
<dbReference type="PROSITE" id="PS50885">
    <property type="entry name" value="HAMP"/>
    <property type="match status" value="1"/>
</dbReference>
<feature type="domain" description="Histidine kinase" evidence="15">
    <location>
        <begin position="250"/>
        <end position="445"/>
    </location>
</feature>
<evidence type="ECO:0000256" key="7">
    <source>
        <dbReference type="ARBA" id="ARBA00022692"/>
    </source>
</evidence>
<dbReference type="Proteomes" id="UP001291930">
    <property type="component" value="Unassembled WGS sequence"/>
</dbReference>
<evidence type="ECO:0000313" key="17">
    <source>
        <dbReference type="EMBL" id="MDZ5606029.1"/>
    </source>
</evidence>
<evidence type="ECO:0000313" key="18">
    <source>
        <dbReference type="Proteomes" id="UP001291930"/>
    </source>
</evidence>
<accession>A0ABU5JRH2</accession>
<keyword evidence="11 14" id="KW-1133">Transmembrane helix</keyword>
<evidence type="ECO:0000256" key="1">
    <source>
        <dbReference type="ARBA" id="ARBA00000085"/>
    </source>
</evidence>
<evidence type="ECO:0000259" key="16">
    <source>
        <dbReference type="PROSITE" id="PS50885"/>
    </source>
</evidence>
<organism evidence="17 18">
    <name type="scientific">Bacillus bingmayongensis</name>
    <dbReference type="NCBI Taxonomy" id="1150157"/>
    <lineage>
        <taxon>Bacteria</taxon>
        <taxon>Bacillati</taxon>
        <taxon>Bacillota</taxon>
        <taxon>Bacilli</taxon>
        <taxon>Bacillales</taxon>
        <taxon>Bacillaceae</taxon>
        <taxon>Bacillus</taxon>
    </lineage>
</organism>
<dbReference type="InterPro" id="IPR005467">
    <property type="entry name" value="His_kinase_dom"/>
</dbReference>
<evidence type="ECO:0000256" key="3">
    <source>
        <dbReference type="ARBA" id="ARBA00012438"/>
    </source>
</evidence>
<evidence type="ECO:0000256" key="11">
    <source>
        <dbReference type="ARBA" id="ARBA00022989"/>
    </source>
</evidence>
<keyword evidence="7 14" id="KW-0812">Transmembrane</keyword>
<evidence type="ECO:0000256" key="10">
    <source>
        <dbReference type="ARBA" id="ARBA00022840"/>
    </source>
</evidence>
<protein>
    <recommendedName>
        <fullName evidence="3">histidine kinase</fullName>
        <ecNumber evidence="3">2.7.13.3</ecNumber>
    </recommendedName>
</protein>
<dbReference type="InterPro" id="IPR036890">
    <property type="entry name" value="HATPase_C_sf"/>
</dbReference>
<dbReference type="Pfam" id="PF00512">
    <property type="entry name" value="HisKA"/>
    <property type="match status" value="1"/>
</dbReference>
<dbReference type="PANTHER" id="PTHR45528">
    <property type="entry name" value="SENSOR HISTIDINE KINASE CPXA"/>
    <property type="match status" value="1"/>
</dbReference>
<name>A0ABU5JRH2_9BACI</name>
<feature type="transmembrane region" description="Helical" evidence="14">
    <location>
        <begin position="162"/>
        <end position="182"/>
    </location>
</feature>
<dbReference type="Pfam" id="PF02518">
    <property type="entry name" value="HATPase_c"/>
    <property type="match status" value="1"/>
</dbReference>
<keyword evidence="5" id="KW-0597">Phosphoprotein</keyword>
<evidence type="ECO:0000256" key="4">
    <source>
        <dbReference type="ARBA" id="ARBA00022475"/>
    </source>
</evidence>
<feature type="transmembrane region" description="Helical" evidence="14">
    <location>
        <begin position="7"/>
        <end position="32"/>
    </location>
</feature>
<keyword evidence="12" id="KW-0902">Two-component regulatory system</keyword>
<keyword evidence="13 14" id="KW-0472">Membrane</keyword>
<keyword evidence="6" id="KW-0808">Transferase</keyword>
<dbReference type="SUPFAM" id="SSF55874">
    <property type="entry name" value="ATPase domain of HSP90 chaperone/DNA topoisomerase II/histidine kinase"/>
    <property type="match status" value="1"/>
</dbReference>
<dbReference type="InterPro" id="IPR003660">
    <property type="entry name" value="HAMP_dom"/>
</dbReference>
<dbReference type="InterPro" id="IPR036097">
    <property type="entry name" value="HisK_dim/P_sf"/>
</dbReference>
<comment type="subcellular location">
    <subcellularLocation>
        <location evidence="2">Cell membrane</location>
        <topology evidence="2">Multi-pass membrane protein</topology>
    </subcellularLocation>
</comment>
<keyword evidence="8" id="KW-0547">Nucleotide-binding</keyword>
<evidence type="ECO:0000256" key="6">
    <source>
        <dbReference type="ARBA" id="ARBA00022679"/>
    </source>
</evidence>
<keyword evidence="18" id="KW-1185">Reference proteome</keyword>
<dbReference type="SMART" id="SM00388">
    <property type="entry name" value="HisKA"/>
    <property type="match status" value="1"/>
</dbReference>
<dbReference type="Gene3D" id="3.30.565.10">
    <property type="entry name" value="Histidine kinase-like ATPase, C-terminal domain"/>
    <property type="match status" value="1"/>
</dbReference>
<evidence type="ECO:0000256" key="13">
    <source>
        <dbReference type="ARBA" id="ARBA00023136"/>
    </source>
</evidence>
<dbReference type="SMART" id="SM00304">
    <property type="entry name" value="HAMP"/>
    <property type="match status" value="1"/>
</dbReference>
<proteinExistence type="predicted"/>
<dbReference type="EMBL" id="JAXOVW010000003">
    <property type="protein sequence ID" value="MDZ5606029.1"/>
    <property type="molecule type" value="Genomic_DNA"/>
</dbReference>
<dbReference type="RefSeq" id="WP_374216676.1">
    <property type="nucleotide sequence ID" value="NZ_JAXOVW010000003.1"/>
</dbReference>
<evidence type="ECO:0000259" key="15">
    <source>
        <dbReference type="PROSITE" id="PS50109"/>
    </source>
</evidence>
<dbReference type="EC" id="2.7.13.3" evidence="3"/>
<dbReference type="CDD" id="cd00082">
    <property type="entry name" value="HisKA"/>
    <property type="match status" value="1"/>
</dbReference>
<sequence length="445" mass="52288">MKLSTKYILVILLSILIFPISFFGVNFSYYVLLNILGGFSNKEFISEEQIEKHWEEKLIEVKSKDSNEIINTFKEVSIFSDQRIYWISDTGDILYTNEKENAGEKWSATDIINFMQNKKNDSFYNHFSYLRGIDNSGYVLLQIPKEHIGSKWRELDQRYSSIWYLFLLAIWGLFVYITWLFFKKTSKRLVKIQAHMEENKNKLIPSKMIVSKKDEIGELEEAFNHMVDDLNSSHEKEEKEKLIRKKLIASLSHDLKTPLSIIRGHAHKLEELKQEKDRIESIEVIINKIAFLGELIDNLSSYNVLSEGRLPLKIEKRNVIPIIRKSLIDWYPLFEELEFEIDIEISESFEWDIDEIWMLRIFNNVFQNVKRHAYQGKYLKVETGKKDGTEFIKIIDHGPGFGISSINQGKGIGLSIVYMMIEQMNLNINVTDLEHGTCILIYKQR</sequence>
<keyword evidence="10" id="KW-0067">ATP-binding</keyword>
<dbReference type="CDD" id="cd06225">
    <property type="entry name" value="HAMP"/>
    <property type="match status" value="1"/>
</dbReference>
<reference evidence="18" key="1">
    <citation type="submission" date="2023-11" db="EMBL/GenBank/DDBJ databases">
        <title>Genome Sequence of Bacillus pseudomycoides stain BUPM19.</title>
        <authorList>
            <person name="Farhat A."/>
        </authorList>
    </citation>
    <scope>NUCLEOTIDE SEQUENCE [LARGE SCALE GENOMIC DNA]</scope>
    <source>
        <strain evidence="18">BUPM19</strain>
    </source>
</reference>
<evidence type="ECO:0000256" key="2">
    <source>
        <dbReference type="ARBA" id="ARBA00004651"/>
    </source>
</evidence>
<evidence type="ECO:0000256" key="5">
    <source>
        <dbReference type="ARBA" id="ARBA00022553"/>
    </source>
</evidence>
<dbReference type="SMART" id="SM00387">
    <property type="entry name" value="HATPase_c"/>
    <property type="match status" value="1"/>
</dbReference>
<dbReference type="PROSITE" id="PS50109">
    <property type="entry name" value="HIS_KIN"/>
    <property type="match status" value="1"/>
</dbReference>
<comment type="caution">
    <text evidence="17">The sequence shown here is derived from an EMBL/GenBank/DDBJ whole genome shotgun (WGS) entry which is preliminary data.</text>
</comment>
<dbReference type="SUPFAM" id="SSF47384">
    <property type="entry name" value="Homodimeric domain of signal transducing histidine kinase"/>
    <property type="match status" value="1"/>
</dbReference>
<dbReference type="InterPro" id="IPR003594">
    <property type="entry name" value="HATPase_dom"/>
</dbReference>
<dbReference type="InterPro" id="IPR003661">
    <property type="entry name" value="HisK_dim/P_dom"/>
</dbReference>
<evidence type="ECO:0000256" key="12">
    <source>
        <dbReference type="ARBA" id="ARBA00023012"/>
    </source>
</evidence>
<dbReference type="PANTHER" id="PTHR45528:SF1">
    <property type="entry name" value="SENSOR HISTIDINE KINASE CPXA"/>
    <property type="match status" value="1"/>
</dbReference>